<gene>
    <name evidence="2" type="ordered locus">RAM_42035</name>
</gene>
<organism evidence="2 3">
    <name type="scientific">Amycolatopsis mediterranei (strain S699)</name>
    <name type="common">Nocardia mediterranei</name>
    <dbReference type="NCBI Taxonomy" id="713604"/>
    <lineage>
        <taxon>Bacteria</taxon>
        <taxon>Bacillati</taxon>
        <taxon>Actinomycetota</taxon>
        <taxon>Actinomycetes</taxon>
        <taxon>Pseudonocardiales</taxon>
        <taxon>Pseudonocardiaceae</taxon>
        <taxon>Amycolatopsis</taxon>
    </lineage>
</organism>
<protein>
    <submittedName>
        <fullName evidence="2">Uncharacterized protein</fullName>
    </submittedName>
</protein>
<dbReference type="Proteomes" id="UP000006138">
    <property type="component" value="Chromosome"/>
</dbReference>
<dbReference type="AlphaFoldDB" id="A0A9R0UDE7"/>
<evidence type="ECO:0000313" key="3">
    <source>
        <dbReference type="Proteomes" id="UP000006138"/>
    </source>
</evidence>
<dbReference type="RefSeq" id="WP_014467743.1">
    <property type="nucleotide sequence ID" value="NC_017186.1"/>
</dbReference>
<keyword evidence="3" id="KW-1185">Reference proteome</keyword>
<evidence type="ECO:0000313" key="2">
    <source>
        <dbReference type="EMBL" id="AEK46874.1"/>
    </source>
</evidence>
<sequence>MEIHCKARFAVRTVALAFAAGAVLGAVVTGYAASPGQSEPPAHSAVAPSAPGPHG</sequence>
<dbReference type="EMBL" id="CP002896">
    <property type="protein sequence ID" value="AEK46874.1"/>
    <property type="molecule type" value="Genomic_DNA"/>
</dbReference>
<dbReference type="KEGG" id="amn:RAM_42035"/>
<proteinExistence type="predicted"/>
<evidence type="ECO:0000256" key="1">
    <source>
        <dbReference type="SAM" id="MobiDB-lite"/>
    </source>
</evidence>
<feature type="compositionally biased region" description="Low complexity" evidence="1">
    <location>
        <begin position="40"/>
        <end position="49"/>
    </location>
</feature>
<accession>A0A9R0UDE7</accession>
<reference evidence="2 3" key="1">
    <citation type="journal article" date="2011" name="J. Bacteriol.">
        <title>Whole genome sequence of the rifamycin B-producing strain Amycolatopsis mediterranei S699.</title>
        <authorList>
            <person name="Verma M."/>
            <person name="Kaur J."/>
            <person name="Kumar M."/>
            <person name="Kumari K."/>
            <person name="Saxena A."/>
            <person name="Anand S."/>
            <person name="Nigam A."/>
            <person name="Ravi V."/>
            <person name="Raghuvanshi S."/>
            <person name="Khurana P."/>
            <person name="Tyagi A.K."/>
            <person name="Khurana J.P."/>
            <person name="Lal R."/>
        </authorList>
    </citation>
    <scope>NUCLEOTIDE SEQUENCE [LARGE SCALE GENOMIC DNA]</scope>
    <source>
        <strain evidence="2 3">S699</strain>
    </source>
</reference>
<feature type="region of interest" description="Disordered" evidence="1">
    <location>
        <begin position="33"/>
        <end position="55"/>
    </location>
</feature>
<dbReference type="GeneID" id="92877156"/>
<name>A0A9R0UDE7_AMYMS</name>